<evidence type="ECO:0000313" key="3">
    <source>
        <dbReference type="Proteomes" id="UP000030764"/>
    </source>
</evidence>
<feature type="non-terminal residue" evidence="2">
    <location>
        <position position="362"/>
    </location>
</feature>
<dbReference type="GO" id="GO:0030424">
    <property type="term" value="C:axon"/>
    <property type="evidence" value="ECO:0007669"/>
    <property type="project" value="TreeGrafter"/>
</dbReference>
<dbReference type="EMBL" id="KL367496">
    <property type="protein sequence ID" value="KFD69355.1"/>
    <property type="molecule type" value="Genomic_DNA"/>
</dbReference>
<dbReference type="InterPro" id="IPR010558">
    <property type="entry name" value="Ly-6-related"/>
</dbReference>
<dbReference type="EMBL" id="KL363283">
    <property type="protein sequence ID" value="KFD48835.1"/>
    <property type="molecule type" value="Genomic_DNA"/>
</dbReference>
<dbReference type="Proteomes" id="UP000030758">
    <property type="component" value="Unassembled WGS sequence"/>
</dbReference>
<proteinExistence type="predicted"/>
<gene>
    <name evidence="1" type="ORF">M513_10319</name>
    <name evidence="2" type="ORF">M514_10319</name>
</gene>
<dbReference type="AlphaFoldDB" id="A0A085NIQ9"/>
<evidence type="ECO:0000313" key="1">
    <source>
        <dbReference type="EMBL" id="KFD48835.1"/>
    </source>
</evidence>
<sequence>RSSSLNLPNSYVTKAPAVGYSTERQVNIFGRIVVQVVVPLVKERTGAAATTANQLEDHCYYSSFQLRTARAAGVRPITITLLPPFVHSRRDYHARARVHKYIQLADKTFKEGQHPMRRHVAIGQLRPPPLRPPLIESYESGYPVSMSLLVKALNFSATLLLLIILLTEPGEPQHHRHPIRHARIIGPARHGWMVQHAPIRPKGPVLAHCYSCANHELRVYWYHLQTWYNAPRNFTDRCITMNKRDCQQIALEPCQSQCVTLRQQKTVGGKSPIQASSTFSIFLTLGHHVIRGCLSSLFRWNIMEKSEIASALSKPRDVCYNVRLSQLLPTHGSSLRDMSDNKVNMCVCHGNRCNGASPMTAK</sequence>
<evidence type="ECO:0000313" key="2">
    <source>
        <dbReference type="EMBL" id="KFD69355.1"/>
    </source>
</evidence>
<dbReference type="GO" id="GO:0042048">
    <property type="term" value="P:olfactory behavior"/>
    <property type="evidence" value="ECO:0007669"/>
    <property type="project" value="TreeGrafter"/>
</dbReference>
<protein>
    <submittedName>
        <fullName evidence="2">Uncharacterized protein</fullName>
    </submittedName>
</protein>
<organism evidence="2">
    <name type="scientific">Trichuris suis</name>
    <name type="common">pig whipworm</name>
    <dbReference type="NCBI Taxonomy" id="68888"/>
    <lineage>
        <taxon>Eukaryota</taxon>
        <taxon>Metazoa</taxon>
        <taxon>Ecdysozoa</taxon>
        <taxon>Nematoda</taxon>
        <taxon>Enoplea</taxon>
        <taxon>Dorylaimia</taxon>
        <taxon>Trichinellida</taxon>
        <taxon>Trichuridae</taxon>
        <taxon>Trichuris</taxon>
    </lineage>
</organism>
<dbReference type="PANTHER" id="PTHR34722">
    <property type="entry name" value="HOMOLOG OF ODR-2 (TWO)-RELATED"/>
    <property type="match status" value="1"/>
</dbReference>
<dbReference type="Pfam" id="PF06579">
    <property type="entry name" value="Ly-6_related"/>
    <property type="match status" value="1"/>
</dbReference>
<keyword evidence="3" id="KW-1185">Reference proteome</keyword>
<reference evidence="2 3" key="1">
    <citation type="journal article" date="2014" name="Nat. Genet.">
        <title>Genome and transcriptome of the porcine whipworm Trichuris suis.</title>
        <authorList>
            <person name="Jex A.R."/>
            <person name="Nejsum P."/>
            <person name="Schwarz E.M."/>
            <person name="Hu L."/>
            <person name="Young N.D."/>
            <person name="Hall R.S."/>
            <person name="Korhonen P.K."/>
            <person name="Liao S."/>
            <person name="Thamsborg S."/>
            <person name="Xia J."/>
            <person name="Xu P."/>
            <person name="Wang S."/>
            <person name="Scheerlinck J.P."/>
            <person name="Hofmann A."/>
            <person name="Sternberg P.W."/>
            <person name="Wang J."/>
            <person name="Gasser R.B."/>
        </authorList>
    </citation>
    <scope>NUCLEOTIDE SEQUENCE [LARGE SCALE GENOMIC DNA]</scope>
    <source>
        <strain evidence="2">DCEP-RM93F</strain>
        <strain evidence="1">DCEP-RM93M</strain>
    </source>
</reference>
<feature type="non-terminal residue" evidence="2">
    <location>
        <position position="1"/>
    </location>
</feature>
<accession>A0A085NIQ9</accession>
<dbReference type="GO" id="GO:1990834">
    <property type="term" value="P:response to odorant"/>
    <property type="evidence" value="ECO:0007669"/>
    <property type="project" value="TreeGrafter"/>
</dbReference>
<dbReference type="Proteomes" id="UP000030764">
    <property type="component" value="Unassembled WGS sequence"/>
</dbReference>
<dbReference type="GO" id="GO:0043025">
    <property type="term" value="C:neuronal cell body"/>
    <property type="evidence" value="ECO:0007669"/>
    <property type="project" value="TreeGrafter"/>
</dbReference>
<name>A0A085NIQ9_9BILA</name>